<name>A0A8J5JN13_HOMAM</name>
<dbReference type="InterPro" id="IPR004130">
    <property type="entry name" value="Gpn"/>
</dbReference>
<dbReference type="CDD" id="cd17871">
    <property type="entry name" value="GPN2"/>
    <property type="match status" value="1"/>
</dbReference>
<dbReference type="PANTHER" id="PTHR21231">
    <property type="entry name" value="XPA-BINDING PROTEIN 1-RELATED"/>
    <property type="match status" value="1"/>
</dbReference>
<reference evidence="9" key="1">
    <citation type="journal article" date="2021" name="Sci. Adv.">
        <title>The American lobster genome reveals insights on longevity, neural, and immune adaptations.</title>
        <authorList>
            <person name="Polinski J.M."/>
            <person name="Zimin A.V."/>
            <person name="Clark K.F."/>
            <person name="Kohn A.B."/>
            <person name="Sadowski N."/>
            <person name="Timp W."/>
            <person name="Ptitsyn A."/>
            <person name="Khanna P."/>
            <person name="Romanova D.Y."/>
            <person name="Williams P."/>
            <person name="Greenwood S.J."/>
            <person name="Moroz L.L."/>
            <person name="Walt D.R."/>
            <person name="Bodnar A.G."/>
        </authorList>
    </citation>
    <scope>NUCLEOTIDE SEQUENCE</scope>
    <source>
        <strain evidence="9">GMGI-L3</strain>
    </source>
</reference>
<feature type="non-terminal residue" evidence="9">
    <location>
        <position position="447"/>
    </location>
</feature>
<comment type="function">
    <text evidence="1 8">Small GTPase required for proper localization of RNA polymerase II and III (RNAPII and RNAPIII). May act at an RNAP assembly step prior to nuclear import.</text>
</comment>
<evidence type="ECO:0000256" key="3">
    <source>
        <dbReference type="ARBA" id="ARBA00014588"/>
    </source>
</evidence>
<keyword evidence="4 8" id="KW-0547">Nucleotide-binding</keyword>
<accession>A0A8J5JN13</accession>
<dbReference type="InterPro" id="IPR018788">
    <property type="entry name" value="Proteasome_assmbl_chp_3"/>
</dbReference>
<evidence type="ECO:0000256" key="8">
    <source>
        <dbReference type="RuleBase" id="RU365059"/>
    </source>
</evidence>
<dbReference type="AlphaFoldDB" id="A0A8J5JN13"/>
<protein>
    <recommendedName>
        <fullName evidence="3 8">GPN-loop GTPase 2</fullName>
    </recommendedName>
</protein>
<dbReference type="Gene3D" id="3.40.50.300">
    <property type="entry name" value="P-loop containing nucleotide triphosphate hydrolases"/>
    <property type="match status" value="1"/>
</dbReference>
<comment type="similarity">
    <text evidence="2 8">Belongs to the GPN-loop GTPase family.</text>
</comment>
<dbReference type="InterPro" id="IPR053720">
    <property type="entry name" value="Psm_Assembly_Chaperone"/>
</dbReference>
<evidence type="ECO:0000256" key="7">
    <source>
        <dbReference type="ARBA" id="ARBA00046611"/>
    </source>
</evidence>
<organism evidence="9 10">
    <name type="scientific">Homarus americanus</name>
    <name type="common">American lobster</name>
    <dbReference type="NCBI Taxonomy" id="6706"/>
    <lineage>
        <taxon>Eukaryota</taxon>
        <taxon>Metazoa</taxon>
        <taxon>Ecdysozoa</taxon>
        <taxon>Arthropoda</taxon>
        <taxon>Crustacea</taxon>
        <taxon>Multicrustacea</taxon>
        <taxon>Malacostraca</taxon>
        <taxon>Eumalacostraca</taxon>
        <taxon>Eucarida</taxon>
        <taxon>Decapoda</taxon>
        <taxon>Pleocyemata</taxon>
        <taxon>Astacidea</taxon>
        <taxon>Nephropoidea</taxon>
        <taxon>Nephropidae</taxon>
        <taxon>Homarus</taxon>
    </lineage>
</organism>
<proteinExistence type="inferred from homology"/>
<gene>
    <name evidence="9" type="primary">Gpn2-L</name>
    <name evidence="9" type="ORF">Hamer_G016337</name>
</gene>
<dbReference type="SUPFAM" id="SSF52540">
    <property type="entry name" value="P-loop containing nucleoside triphosphate hydrolases"/>
    <property type="match status" value="1"/>
</dbReference>
<dbReference type="Pfam" id="PF10178">
    <property type="entry name" value="PAC3"/>
    <property type="match status" value="1"/>
</dbReference>
<evidence type="ECO:0000256" key="4">
    <source>
        <dbReference type="ARBA" id="ARBA00022741"/>
    </source>
</evidence>
<dbReference type="Gene3D" id="3.30.230.90">
    <property type="match status" value="1"/>
</dbReference>
<dbReference type="Pfam" id="PF03029">
    <property type="entry name" value="ATP_bind_1"/>
    <property type="match status" value="1"/>
</dbReference>
<evidence type="ECO:0000256" key="6">
    <source>
        <dbReference type="ARBA" id="ARBA00023134"/>
    </source>
</evidence>
<dbReference type="InterPro" id="IPR027417">
    <property type="entry name" value="P-loop_NTPase"/>
</dbReference>
<keyword evidence="6 8" id="KW-0342">GTP-binding</keyword>
<dbReference type="PANTHER" id="PTHR21231:SF3">
    <property type="entry name" value="GPN-LOOP GTPASE 2"/>
    <property type="match status" value="1"/>
</dbReference>
<dbReference type="GO" id="GO:0003924">
    <property type="term" value="F:GTPase activity"/>
    <property type="evidence" value="ECO:0007669"/>
    <property type="project" value="TreeGrafter"/>
</dbReference>
<evidence type="ECO:0000256" key="5">
    <source>
        <dbReference type="ARBA" id="ARBA00022801"/>
    </source>
</evidence>
<sequence length="447" mass="49537">VAMASLLDDTVESLKASVTSAQDRPASVKSQVFAKLINGVHTDFAVVVYSNRVFMTVTQCKKIGNLYTIHRDSSQKNGILSANTLFIYEVKCILGAESEEGTQAVRLLAEKLDTSRPLLLSLTIPALDRNTVLEISEALLERKMGVQYGQVVLGPPGSGKTTYCQAMASLLRDPANDALPYEAAIDVNELVQVEEVMSTQHIGPNGALVFCMELLEANLTWLLEKIKTLQGHYLIFDFPGQAELYAHHTMVRNILSALNKEDIRLCAAYFVDSHYANDPGKYVSAVLLTLNSMLMMELPTVNILSKVDSVEKYGNLDMGLEFYTDVMDLDYLLEFLNDSPAMKKYSKLNKAIADVISDYSLVSFIPMTVESQSTLLTVMKAVDKANGYVYGSGEERNIQRLLSCAVGGEWEHDRIGAARDQFMESSQESDEEEEILKMIACQNQSRT</sequence>
<dbReference type="EMBL" id="JAHLQT010029607">
    <property type="protein sequence ID" value="KAG7161277.1"/>
    <property type="molecule type" value="Genomic_DNA"/>
</dbReference>
<evidence type="ECO:0000313" key="9">
    <source>
        <dbReference type="EMBL" id="KAG7161277.1"/>
    </source>
</evidence>
<dbReference type="GO" id="GO:0043248">
    <property type="term" value="P:proteasome assembly"/>
    <property type="evidence" value="ECO:0007669"/>
    <property type="project" value="InterPro"/>
</dbReference>
<evidence type="ECO:0000256" key="2">
    <source>
        <dbReference type="ARBA" id="ARBA00005290"/>
    </source>
</evidence>
<comment type="subunit">
    <text evidence="7">Heterodimers with GPN1 or GPN3. Binds to RNA polymerase II (RNAPII).</text>
</comment>
<keyword evidence="5 8" id="KW-0378">Hydrolase</keyword>
<dbReference type="Proteomes" id="UP000747542">
    <property type="component" value="Unassembled WGS sequence"/>
</dbReference>
<evidence type="ECO:0000313" key="10">
    <source>
        <dbReference type="Proteomes" id="UP000747542"/>
    </source>
</evidence>
<dbReference type="GO" id="GO:0005737">
    <property type="term" value="C:cytoplasm"/>
    <property type="evidence" value="ECO:0007669"/>
    <property type="project" value="TreeGrafter"/>
</dbReference>
<dbReference type="GO" id="GO:0005525">
    <property type="term" value="F:GTP binding"/>
    <property type="evidence" value="ECO:0007669"/>
    <property type="project" value="UniProtKB-KW"/>
</dbReference>
<dbReference type="FunFam" id="3.40.50.300:FF:000338">
    <property type="entry name" value="GPN-loop GTPase 2"/>
    <property type="match status" value="1"/>
</dbReference>
<dbReference type="InterPro" id="IPR030231">
    <property type="entry name" value="Gpn2"/>
</dbReference>
<keyword evidence="10" id="KW-1185">Reference proteome</keyword>
<evidence type="ECO:0000256" key="1">
    <source>
        <dbReference type="ARBA" id="ARBA00003181"/>
    </source>
</evidence>
<comment type="caution">
    <text evidence="9">The sequence shown here is derived from an EMBL/GenBank/DDBJ whole genome shotgun (WGS) entry which is preliminary data.</text>
</comment>